<reference evidence="1" key="1">
    <citation type="journal article" date="2014" name="Front. Microbiol.">
        <title>High frequency of phylogenetically diverse reductive dehalogenase-homologous genes in deep subseafloor sedimentary metagenomes.</title>
        <authorList>
            <person name="Kawai M."/>
            <person name="Futagami T."/>
            <person name="Toyoda A."/>
            <person name="Takaki Y."/>
            <person name="Nishi S."/>
            <person name="Hori S."/>
            <person name="Arai W."/>
            <person name="Tsubouchi T."/>
            <person name="Morono Y."/>
            <person name="Uchiyama I."/>
            <person name="Ito T."/>
            <person name="Fujiyama A."/>
            <person name="Inagaki F."/>
            <person name="Takami H."/>
        </authorList>
    </citation>
    <scope>NUCLEOTIDE SEQUENCE</scope>
    <source>
        <strain evidence="1">Expedition CK06-06</strain>
    </source>
</reference>
<comment type="caution">
    <text evidence="1">The sequence shown here is derived from an EMBL/GenBank/DDBJ whole genome shotgun (WGS) entry which is preliminary data.</text>
</comment>
<dbReference type="SUPFAM" id="SSF102114">
    <property type="entry name" value="Radical SAM enzymes"/>
    <property type="match status" value="1"/>
</dbReference>
<dbReference type="Gene3D" id="3.20.20.70">
    <property type="entry name" value="Aldolase class I"/>
    <property type="match status" value="1"/>
</dbReference>
<accession>X0RVG1</accession>
<dbReference type="InterPro" id="IPR058240">
    <property type="entry name" value="rSAM_sf"/>
</dbReference>
<dbReference type="InterPro" id="IPR013785">
    <property type="entry name" value="Aldolase_TIM"/>
</dbReference>
<proteinExistence type="predicted"/>
<dbReference type="EMBL" id="BARS01009306">
    <property type="protein sequence ID" value="GAF72788.1"/>
    <property type="molecule type" value="Genomic_DNA"/>
</dbReference>
<sequence length="102" mass="11540">MCGRRKIDKEYPQIAMNYGDMDFELVKKIAGQLPEGIVVQFHNNGEPLLYPGFGEAVRLFKNQIRCVDTNAKLIVEKADEIIDNLDTITISVIENDPEGDEQ</sequence>
<evidence type="ECO:0000313" key="1">
    <source>
        <dbReference type="EMBL" id="GAF72788.1"/>
    </source>
</evidence>
<organism evidence="1">
    <name type="scientific">marine sediment metagenome</name>
    <dbReference type="NCBI Taxonomy" id="412755"/>
    <lineage>
        <taxon>unclassified sequences</taxon>
        <taxon>metagenomes</taxon>
        <taxon>ecological metagenomes</taxon>
    </lineage>
</organism>
<feature type="non-terminal residue" evidence="1">
    <location>
        <position position="102"/>
    </location>
</feature>
<gene>
    <name evidence="1" type="ORF">S01H1_17528</name>
</gene>
<protein>
    <submittedName>
        <fullName evidence="1">Uncharacterized protein</fullName>
    </submittedName>
</protein>
<dbReference type="AlphaFoldDB" id="X0RVG1"/>
<name>X0RVG1_9ZZZZ</name>